<feature type="non-terminal residue" evidence="5">
    <location>
        <position position="452"/>
    </location>
</feature>
<dbReference type="InterPro" id="IPR000172">
    <property type="entry name" value="GMC_OxRdtase_N"/>
</dbReference>
<dbReference type="PANTHER" id="PTHR11552">
    <property type="entry name" value="GLUCOSE-METHANOL-CHOLINE GMC OXIDOREDUCTASE"/>
    <property type="match status" value="1"/>
</dbReference>
<gene>
    <name evidence="5" type="ORF">BZG36_03606</name>
</gene>
<dbReference type="InterPro" id="IPR007867">
    <property type="entry name" value="GMC_OxRtase_C"/>
</dbReference>
<evidence type="ECO:0000256" key="1">
    <source>
        <dbReference type="ARBA" id="ARBA00010790"/>
    </source>
</evidence>
<accession>A0A261XZZ7</accession>
<dbReference type="InterPro" id="IPR012132">
    <property type="entry name" value="GMC_OxRdtase"/>
</dbReference>
<comment type="caution">
    <text evidence="5">The sequence shown here is derived from an EMBL/GenBank/DDBJ whole genome shotgun (WGS) entry which is preliminary data.</text>
</comment>
<feature type="active site" description="Proton acceptor" evidence="2">
    <location>
        <position position="427"/>
    </location>
</feature>
<evidence type="ECO:0000256" key="3">
    <source>
        <dbReference type="PIRSR" id="PIRSR000137-2"/>
    </source>
</evidence>
<keyword evidence="3" id="KW-0274">FAD</keyword>
<feature type="binding site" evidence="3">
    <location>
        <begin position="382"/>
        <end position="383"/>
    </location>
    <ligand>
        <name>FAD</name>
        <dbReference type="ChEBI" id="CHEBI:57692"/>
    </ligand>
</feature>
<evidence type="ECO:0000256" key="2">
    <source>
        <dbReference type="PIRSR" id="PIRSR000137-1"/>
    </source>
</evidence>
<feature type="active site" description="Proton donor" evidence="2">
    <location>
        <position position="383"/>
    </location>
</feature>
<evidence type="ECO:0000313" key="6">
    <source>
        <dbReference type="Proteomes" id="UP000242875"/>
    </source>
</evidence>
<evidence type="ECO:0000259" key="4">
    <source>
        <dbReference type="PROSITE" id="PS00624"/>
    </source>
</evidence>
<keyword evidence="3" id="KW-0285">Flavoprotein</keyword>
<dbReference type="InterPro" id="IPR036188">
    <property type="entry name" value="FAD/NAD-bd_sf"/>
</dbReference>
<dbReference type="Gene3D" id="3.30.560.10">
    <property type="entry name" value="Glucose Oxidase, domain 3"/>
    <property type="match status" value="1"/>
</dbReference>
<name>A0A261XZZ7_9FUNG</name>
<keyword evidence="6" id="KW-1185">Reference proteome</keyword>
<comment type="similarity">
    <text evidence="1">Belongs to the GMC oxidoreductase family.</text>
</comment>
<sequence>MVYTRGASADYDRWAELVGDGDWKWEKTKERSQKIESFRADISSELRRYANPDMTSYGTQCLLPVSLPSVLESESEIVFEAARELGYPTNLDHNSGNPIGMSLAAGSSGDGLRSTSASAYLADKKVAKVILEGKTAVGIETTNGLKAVAKLEVILCAGAVDTPKLLLLSGIGPLEELNRHNIEVKHQLEGVGMDLQDHCGVFLAKHMGPNFSSRVGTMMSDQKMTAAREQWSKEKTGPLVTQYASACMAFVKEPKVFESEEFKSLDASVQGYLRGSTVPSFEIIANGPLVPPTYVFSDSDDGFLSVVIINMNPQSRGSIKLQSSDPEMPPLIDFAYMSHPYDRHILIEGVRHAMQFVKTRTISKYWKSSINVPKSEQEQDIWHANGSVVMDKANDKLACVDSELRIHGLQNIRVADLSVCPLTPNNHTQATAYLIGEYAAEKILQSHDHQLA</sequence>
<organism evidence="5 6">
    <name type="scientific">Bifiguratus adelaidae</name>
    <dbReference type="NCBI Taxonomy" id="1938954"/>
    <lineage>
        <taxon>Eukaryota</taxon>
        <taxon>Fungi</taxon>
        <taxon>Fungi incertae sedis</taxon>
        <taxon>Mucoromycota</taxon>
        <taxon>Mucoromycotina</taxon>
        <taxon>Endogonomycetes</taxon>
        <taxon>Endogonales</taxon>
        <taxon>Endogonales incertae sedis</taxon>
        <taxon>Bifiguratus</taxon>
    </lineage>
</organism>
<dbReference type="GO" id="GO:0016614">
    <property type="term" value="F:oxidoreductase activity, acting on CH-OH group of donors"/>
    <property type="evidence" value="ECO:0007669"/>
    <property type="project" value="InterPro"/>
</dbReference>
<dbReference type="EMBL" id="MVBO01000062">
    <property type="protein sequence ID" value="OZJ03926.1"/>
    <property type="molecule type" value="Genomic_DNA"/>
</dbReference>
<proteinExistence type="inferred from homology"/>
<feature type="binding site" evidence="3">
    <location>
        <position position="126"/>
    </location>
    <ligand>
        <name>FAD</name>
        <dbReference type="ChEBI" id="CHEBI:57692"/>
    </ligand>
</feature>
<protein>
    <recommendedName>
        <fullName evidence="4">Glucose-methanol-choline oxidoreductase N-terminal domain-containing protein</fullName>
    </recommendedName>
</protein>
<dbReference type="GO" id="GO:0050660">
    <property type="term" value="F:flavin adenine dinucleotide binding"/>
    <property type="evidence" value="ECO:0007669"/>
    <property type="project" value="InterPro"/>
</dbReference>
<dbReference type="PROSITE" id="PS00624">
    <property type="entry name" value="GMC_OXRED_2"/>
    <property type="match status" value="1"/>
</dbReference>
<dbReference type="Proteomes" id="UP000242875">
    <property type="component" value="Unassembled WGS sequence"/>
</dbReference>
<dbReference type="Gene3D" id="3.50.50.60">
    <property type="entry name" value="FAD/NAD(P)-binding domain"/>
    <property type="match status" value="1"/>
</dbReference>
<reference evidence="5 6" key="1">
    <citation type="journal article" date="2017" name="Mycologia">
        <title>Bifiguratus adelaidae, gen. et sp. nov., a new member of Mucoromycotina in endophytic and soil-dwelling habitats.</title>
        <authorList>
            <person name="Torres-Cruz T.J."/>
            <person name="Billingsley Tobias T.L."/>
            <person name="Almatruk M."/>
            <person name="Hesse C."/>
            <person name="Kuske C.R."/>
            <person name="Desiro A."/>
            <person name="Benucci G.M."/>
            <person name="Bonito G."/>
            <person name="Stajich J.E."/>
            <person name="Dunlap C."/>
            <person name="Arnold A.E."/>
            <person name="Porras-Alfaro A."/>
        </authorList>
    </citation>
    <scope>NUCLEOTIDE SEQUENCE [LARGE SCALE GENOMIC DNA]</scope>
    <source>
        <strain evidence="5 6">AZ0501</strain>
    </source>
</reference>
<feature type="domain" description="Glucose-methanol-choline oxidoreductase N-terminal" evidence="4">
    <location>
        <begin position="158"/>
        <end position="172"/>
    </location>
</feature>
<dbReference type="SUPFAM" id="SSF54373">
    <property type="entry name" value="FAD-linked reductases, C-terminal domain"/>
    <property type="match status" value="1"/>
</dbReference>
<dbReference type="PANTHER" id="PTHR11552:SF134">
    <property type="entry name" value="GLUCOSE-METHANOL-CHOLINE OXIDOREDUCTASE N-TERMINAL DOMAIN-CONTAINING PROTEIN"/>
    <property type="match status" value="1"/>
</dbReference>
<comment type="cofactor">
    <cofactor evidence="3">
        <name>FAD</name>
        <dbReference type="ChEBI" id="CHEBI:57692"/>
    </cofactor>
</comment>
<dbReference type="PIRSF" id="PIRSF000137">
    <property type="entry name" value="Alcohol_oxidase"/>
    <property type="match status" value="1"/>
</dbReference>
<evidence type="ECO:0000313" key="5">
    <source>
        <dbReference type="EMBL" id="OZJ03926.1"/>
    </source>
</evidence>
<dbReference type="Pfam" id="PF05199">
    <property type="entry name" value="GMC_oxred_C"/>
    <property type="match status" value="1"/>
</dbReference>
<dbReference type="AlphaFoldDB" id="A0A261XZZ7"/>
<dbReference type="SUPFAM" id="SSF51905">
    <property type="entry name" value="FAD/NAD(P)-binding domain"/>
    <property type="match status" value="1"/>
</dbReference>
<dbReference type="Pfam" id="PF00732">
    <property type="entry name" value="GMC_oxred_N"/>
    <property type="match status" value="1"/>
</dbReference>
<dbReference type="OrthoDB" id="269227at2759"/>